<feature type="compositionally biased region" description="Basic and acidic residues" evidence="7">
    <location>
        <begin position="1"/>
        <end position="10"/>
    </location>
</feature>
<evidence type="ECO:0000256" key="6">
    <source>
        <dbReference type="ARBA" id="ARBA00023136"/>
    </source>
</evidence>
<dbReference type="Pfam" id="PF00672">
    <property type="entry name" value="HAMP"/>
    <property type="match status" value="1"/>
</dbReference>
<gene>
    <name evidence="11" type="ORF">EWH70_07440</name>
</gene>
<dbReference type="SMART" id="SM00044">
    <property type="entry name" value="CYCc"/>
    <property type="match status" value="1"/>
</dbReference>
<dbReference type="SMART" id="SM00304">
    <property type="entry name" value="HAMP"/>
    <property type="match status" value="1"/>
</dbReference>
<dbReference type="Proteomes" id="UP000292003">
    <property type="component" value="Unassembled WGS sequence"/>
</dbReference>
<feature type="transmembrane region" description="Helical" evidence="8">
    <location>
        <begin position="235"/>
        <end position="257"/>
    </location>
</feature>
<dbReference type="SUPFAM" id="SSF55073">
    <property type="entry name" value="Nucleotide cyclase"/>
    <property type="match status" value="1"/>
</dbReference>
<keyword evidence="5 8" id="KW-1133">Transmembrane helix</keyword>
<evidence type="ECO:0000259" key="10">
    <source>
        <dbReference type="PROSITE" id="PS50885"/>
    </source>
</evidence>
<dbReference type="PANTHER" id="PTHR43081:SF17">
    <property type="entry name" value="BLL5647 PROTEIN"/>
    <property type="match status" value="1"/>
</dbReference>
<dbReference type="PANTHER" id="PTHR43081">
    <property type="entry name" value="ADENYLATE CYCLASE, TERMINAL-DIFFERENTIATION SPECIFIC-RELATED"/>
    <property type="match status" value="1"/>
</dbReference>
<evidence type="ECO:0000313" key="11">
    <source>
        <dbReference type="EMBL" id="RZQ64920.1"/>
    </source>
</evidence>
<dbReference type="GO" id="GO:0004016">
    <property type="term" value="F:adenylate cyclase activity"/>
    <property type="evidence" value="ECO:0007669"/>
    <property type="project" value="UniProtKB-ARBA"/>
</dbReference>
<dbReference type="PROSITE" id="PS50885">
    <property type="entry name" value="HAMP"/>
    <property type="match status" value="1"/>
</dbReference>
<dbReference type="EMBL" id="SFCC01000003">
    <property type="protein sequence ID" value="RZQ64920.1"/>
    <property type="molecule type" value="Genomic_DNA"/>
</dbReference>
<feature type="transmembrane region" description="Helical" evidence="8">
    <location>
        <begin position="269"/>
        <end position="288"/>
    </location>
</feature>
<evidence type="ECO:0000313" key="12">
    <source>
        <dbReference type="Proteomes" id="UP000292003"/>
    </source>
</evidence>
<reference evidence="11 12" key="1">
    <citation type="submission" date="2019-02" db="EMBL/GenBank/DDBJ databases">
        <title>Draft genome sequence of Amycolatopsis sp. 8-3EHSu isolated from roots of Suaeda maritima.</title>
        <authorList>
            <person name="Duangmal K."/>
            <person name="Chantavorakit T."/>
        </authorList>
    </citation>
    <scope>NUCLEOTIDE SEQUENCE [LARGE SCALE GENOMIC DNA]</scope>
    <source>
        <strain evidence="11 12">8-3EHSu</strain>
    </source>
</reference>
<sequence length="549" mass="58499">MVPGKAERGPHIGHIRALRQRSQGPSGRESRDHEVRQQALGSPLGSWLLGSADQPASVLRVRLHLLLISLNLLSNLVGIAVAVTLVILVIPGPSVFAPELVLWHTVALPAYVAVSLVLGPVWGRRRTVRTLAWVFDGSVPTQRQRKATLRMPMRLVRVQAVLWFGALVLFTTVHALLLPGSAFKVGFTVAISAMVVCANSYLFSEFALRPVAARALSSGPPPKRKLVAGMTVRQLLGWGLGSGLPVVGLMLVAVFALVRDDVSSTQLSVTILVLGSVILVFGQLLMWLTARATSAPVRTVRQALARVERGRLDTEVAVFDGTELGLLQAGFNRMVGGLRERDRIRDLFGRHVGEEVAAEALARRPELGGEVCEVAVLFVDLVGSTTLAATRPPAEVVGLLNRFFAVVVDEVDRHGGMVNKFAGDAVLAVFGAPVRRADAPGQALATARAVARRLRAEVPDCEAGIGVAAGQAVAGNVGHESRFEYTVIGDPVNEAARLTELAKSVPGGVVASMVAVEAASNGEAGRWREHDETTLRGRTEITRVAVPES</sequence>
<feature type="region of interest" description="Disordered" evidence="7">
    <location>
        <begin position="1"/>
        <end position="35"/>
    </location>
</feature>
<dbReference type="Gene3D" id="3.30.70.1230">
    <property type="entry name" value="Nucleotide cyclase"/>
    <property type="match status" value="1"/>
</dbReference>
<dbReference type="GO" id="GO:0006171">
    <property type="term" value="P:cAMP biosynthetic process"/>
    <property type="evidence" value="ECO:0007669"/>
    <property type="project" value="TreeGrafter"/>
</dbReference>
<comment type="similarity">
    <text evidence="2">Belongs to the adenylyl cyclase class-3 family.</text>
</comment>
<evidence type="ECO:0000256" key="3">
    <source>
        <dbReference type="ARBA" id="ARBA00022475"/>
    </source>
</evidence>
<evidence type="ECO:0000259" key="9">
    <source>
        <dbReference type="PROSITE" id="PS50125"/>
    </source>
</evidence>
<feature type="transmembrane region" description="Helical" evidence="8">
    <location>
        <begin position="183"/>
        <end position="204"/>
    </location>
</feature>
<evidence type="ECO:0000256" key="7">
    <source>
        <dbReference type="SAM" id="MobiDB-lite"/>
    </source>
</evidence>
<dbReference type="InterPro" id="IPR001054">
    <property type="entry name" value="A/G_cyclase"/>
</dbReference>
<evidence type="ECO:0000256" key="2">
    <source>
        <dbReference type="ARBA" id="ARBA00005381"/>
    </source>
</evidence>
<organism evidence="11 12">
    <name type="scientific">Amycolatopsis suaedae</name>
    <dbReference type="NCBI Taxonomy" id="2510978"/>
    <lineage>
        <taxon>Bacteria</taxon>
        <taxon>Bacillati</taxon>
        <taxon>Actinomycetota</taxon>
        <taxon>Actinomycetes</taxon>
        <taxon>Pseudonocardiales</taxon>
        <taxon>Pseudonocardiaceae</taxon>
        <taxon>Amycolatopsis</taxon>
    </lineage>
</organism>
<dbReference type="CDD" id="cd07302">
    <property type="entry name" value="CHD"/>
    <property type="match status" value="1"/>
</dbReference>
<name>A0A4Q7JAV3_9PSEU</name>
<accession>A0A4Q7JAV3</accession>
<dbReference type="OrthoDB" id="368920at2"/>
<feature type="transmembrane region" description="Helical" evidence="8">
    <location>
        <begin position="155"/>
        <end position="177"/>
    </location>
</feature>
<evidence type="ECO:0000256" key="1">
    <source>
        <dbReference type="ARBA" id="ARBA00004651"/>
    </source>
</evidence>
<feature type="transmembrane region" description="Helical" evidence="8">
    <location>
        <begin position="102"/>
        <end position="122"/>
    </location>
</feature>
<dbReference type="InterPro" id="IPR029787">
    <property type="entry name" value="Nucleotide_cyclase"/>
</dbReference>
<feature type="transmembrane region" description="Helical" evidence="8">
    <location>
        <begin position="65"/>
        <end position="90"/>
    </location>
</feature>
<dbReference type="GO" id="GO:0035556">
    <property type="term" value="P:intracellular signal transduction"/>
    <property type="evidence" value="ECO:0007669"/>
    <property type="project" value="InterPro"/>
</dbReference>
<dbReference type="CDD" id="cd06225">
    <property type="entry name" value="HAMP"/>
    <property type="match status" value="1"/>
</dbReference>
<keyword evidence="6 8" id="KW-0472">Membrane</keyword>
<protein>
    <submittedName>
        <fullName evidence="11">Adenylate/guanylate cyclase domain-containing protein</fullName>
    </submittedName>
</protein>
<feature type="domain" description="Guanylate cyclase" evidence="9">
    <location>
        <begin position="375"/>
        <end position="499"/>
    </location>
</feature>
<dbReference type="GO" id="GO:0005886">
    <property type="term" value="C:plasma membrane"/>
    <property type="evidence" value="ECO:0007669"/>
    <property type="project" value="UniProtKB-SubCell"/>
</dbReference>
<dbReference type="InterPro" id="IPR050697">
    <property type="entry name" value="Adenylyl/Guanylyl_Cyclase_3/4"/>
</dbReference>
<feature type="domain" description="HAMP" evidence="10">
    <location>
        <begin position="291"/>
        <end position="343"/>
    </location>
</feature>
<comment type="caution">
    <text evidence="11">The sequence shown here is derived from an EMBL/GenBank/DDBJ whole genome shotgun (WGS) entry which is preliminary data.</text>
</comment>
<dbReference type="Gene3D" id="6.10.340.10">
    <property type="match status" value="1"/>
</dbReference>
<evidence type="ECO:0000256" key="5">
    <source>
        <dbReference type="ARBA" id="ARBA00022989"/>
    </source>
</evidence>
<proteinExistence type="inferred from homology"/>
<dbReference type="PROSITE" id="PS50125">
    <property type="entry name" value="GUANYLATE_CYCLASE_2"/>
    <property type="match status" value="1"/>
</dbReference>
<dbReference type="Pfam" id="PF00211">
    <property type="entry name" value="Guanylate_cyc"/>
    <property type="match status" value="1"/>
</dbReference>
<dbReference type="InterPro" id="IPR003660">
    <property type="entry name" value="HAMP_dom"/>
</dbReference>
<keyword evidence="3" id="KW-1003">Cell membrane</keyword>
<dbReference type="AlphaFoldDB" id="A0A4Q7JAV3"/>
<keyword evidence="12" id="KW-1185">Reference proteome</keyword>
<comment type="subcellular location">
    <subcellularLocation>
        <location evidence="1">Cell membrane</location>
        <topology evidence="1">Multi-pass membrane protein</topology>
    </subcellularLocation>
</comment>
<dbReference type="SUPFAM" id="SSF158472">
    <property type="entry name" value="HAMP domain-like"/>
    <property type="match status" value="1"/>
</dbReference>
<keyword evidence="4 8" id="KW-0812">Transmembrane</keyword>
<evidence type="ECO:0000256" key="8">
    <source>
        <dbReference type="SAM" id="Phobius"/>
    </source>
</evidence>
<evidence type="ECO:0000256" key="4">
    <source>
        <dbReference type="ARBA" id="ARBA00022692"/>
    </source>
</evidence>